<keyword evidence="2" id="KW-0333">Golgi apparatus</keyword>
<evidence type="ECO:0000256" key="3">
    <source>
        <dbReference type="ARBA" id="ARBA00023121"/>
    </source>
</evidence>
<dbReference type="Pfam" id="PF05719">
    <property type="entry name" value="GPP34"/>
    <property type="match status" value="1"/>
</dbReference>
<accession>A0A6G4V1R3</accession>
<keyword evidence="4" id="KW-0472">Membrane</keyword>
<evidence type="ECO:0000256" key="4">
    <source>
        <dbReference type="ARBA" id="ARBA00023136"/>
    </source>
</evidence>
<dbReference type="GO" id="GO:0070273">
    <property type="term" value="F:phosphatidylinositol-4-phosphate binding"/>
    <property type="evidence" value="ECO:0007669"/>
    <property type="project" value="InterPro"/>
</dbReference>
<comment type="caution">
    <text evidence="5">The sequence shown here is derived from an EMBL/GenBank/DDBJ whole genome shotgun (WGS) entry which is preliminary data.</text>
</comment>
<dbReference type="GO" id="GO:0012505">
    <property type="term" value="C:endomembrane system"/>
    <property type="evidence" value="ECO:0007669"/>
    <property type="project" value="UniProtKB-ARBA"/>
</dbReference>
<evidence type="ECO:0000313" key="6">
    <source>
        <dbReference type="Proteomes" id="UP000472335"/>
    </source>
</evidence>
<dbReference type="Proteomes" id="UP000472335">
    <property type="component" value="Unassembled WGS sequence"/>
</dbReference>
<protein>
    <submittedName>
        <fullName evidence="5">GPP34 family phosphoprotein</fullName>
    </submittedName>
</protein>
<dbReference type="InterPro" id="IPR038261">
    <property type="entry name" value="GPP34-like_sf"/>
</dbReference>
<evidence type="ECO:0000313" key="5">
    <source>
        <dbReference type="EMBL" id="NGO07830.1"/>
    </source>
</evidence>
<comment type="subcellular location">
    <subcellularLocation>
        <location evidence="1">Golgi apparatus membrane</location>
        <topology evidence="1">Peripheral membrane protein</topology>
        <orientation evidence="1">Cytoplasmic side</orientation>
    </subcellularLocation>
</comment>
<sequence>MTTARDLSIAAAGSETDPAVEPGDLSLALAGAELIDLIASQAVSLDGDRLVPGAPPRTDDPLLLEAASLLILPAPHETVADWLWRRGRDLAARYRAALAAEGLVAPARPHRNPFRRTRPAADSPALRQASDRWAAREPVLAGLAAAAGITDLPSDTLAGLTDEQGAVLAGVHQAVTELAAVRQRRSIEAAAFDNIWRGE</sequence>
<dbReference type="InterPro" id="IPR008628">
    <property type="entry name" value="GPP34-like"/>
</dbReference>
<dbReference type="AlphaFoldDB" id="A0A6G4V1R3"/>
<reference evidence="5 6" key="1">
    <citation type="submission" date="2020-02" db="EMBL/GenBank/DDBJ databases">
        <title>Whole-genome analyses of novel actinobacteria.</title>
        <authorList>
            <person name="Sahin N."/>
            <person name="Gencbay T."/>
        </authorList>
    </citation>
    <scope>NUCLEOTIDE SEQUENCE [LARGE SCALE GENOMIC DNA]</scope>
    <source>
        <strain evidence="5 6">HC44</strain>
    </source>
</reference>
<organism evidence="5 6">
    <name type="scientific">Streptomyces scabichelini</name>
    <dbReference type="NCBI Taxonomy" id="2711217"/>
    <lineage>
        <taxon>Bacteria</taxon>
        <taxon>Bacillati</taxon>
        <taxon>Actinomycetota</taxon>
        <taxon>Actinomycetes</taxon>
        <taxon>Kitasatosporales</taxon>
        <taxon>Streptomycetaceae</taxon>
        <taxon>Streptomyces</taxon>
    </lineage>
</organism>
<keyword evidence="6" id="KW-1185">Reference proteome</keyword>
<dbReference type="GO" id="GO:0005737">
    <property type="term" value="C:cytoplasm"/>
    <property type="evidence" value="ECO:0007669"/>
    <property type="project" value="UniProtKB-ARBA"/>
</dbReference>
<proteinExistence type="predicted"/>
<gene>
    <name evidence="5" type="ORF">G5C60_09225</name>
</gene>
<name>A0A6G4V1R3_9ACTN</name>
<keyword evidence="3" id="KW-0446">Lipid-binding</keyword>
<evidence type="ECO:0000256" key="2">
    <source>
        <dbReference type="ARBA" id="ARBA00023034"/>
    </source>
</evidence>
<dbReference type="EMBL" id="JAAKZY010000020">
    <property type="protein sequence ID" value="NGO07830.1"/>
    <property type="molecule type" value="Genomic_DNA"/>
</dbReference>
<dbReference type="RefSeq" id="WP_165256633.1">
    <property type="nucleotide sequence ID" value="NZ_JAAKZY010000020.1"/>
</dbReference>
<evidence type="ECO:0000256" key="1">
    <source>
        <dbReference type="ARBA" id="ARBA00004255"/>
    </source>
</evidence>
<dbReference type="Gene3D" id="1.10.3630.10">
    <property type="entry name" value="yeast vps74-n-term truncation variant domain like"/>
    <property type="match status" value="1"/>
</dbReference>